<dbReference type="EMBL" id="CAWUON010000080">
    <property type="protein sequence ID" value="CAK7271949.1"/>
    <property type="molecule type" value="Genomic_DNA"/>
</dbReference>
<evidence type="ECO:0000256" key="3">
    <source>
        <dbReference type="SAM" id="SignalP"/>
    </source>
</evidence>
<evidence type="ECO:0000313" key="5">
    <source>
        <dbReference type="Proteomes" id="UP001642502"/>
    </source>
</evidence>
<sequence length="388" mass="40696">MLSKLSACIRRGVPASASSAAQLFSILLLLTNSAAHPIPDAAEDDPRRDLSKEHAQEKVNIVIARYELYTTTWTETETYTSTYSSGGPASAPTGICTPAAGSGQIACGNVCCGSWQYCAYQGQCLDNPGQVGPSTTPTVVPTPTETPTFFTTFTTTGGATVTSPYSPPYKATSGTGTPTGTALRSTGTDVGSGSTTSSTHLSGAAIAGIVIGTLAGIGLLIALCACVLIRGLWHTLLACFGIRRRREKENVTITVEEERYRHSGGGHSSWYGAGGGGGGGGGRPPPPMSEKKSNGGWLGLGAAAGTILLLLGLKRDKDHNGENRRRPPRSRSDVSSDYYTYSGSYMSGSRESRRSRGTRASRRSDPTRLSRSSHPSRPSKVSRAPSRR</sequence>
<keyword evidence="2" id="KW-1133">Transmembrane helix</keyword>
<protein>
    <submittedName>
        <fullName evidence="4">Uncharacterized protein</fullName>
    </submittedName>
</protein>
<evidence type="ECO:0000313" key="4">
    <source>
        <dbReference type="EMBL" id="CAK7271949.1"/>
    </source>
</evidence>
<feature type="compositionally biased region" description="Basic and acidic residues" evidence="1">
    <location>
        <begin position="317"/>
        <end position="334"/>
    </location>
</feature>
<feature type="transmembrane region" description="Helical" evidence="2">
    <location>
        <begin position="295"/>
        <end position="313"/>
    </location>
</feature>
<feature type="compositionally biased region" description="Gly residues" evidence="1">
    <location>
        <begin position="263"/>
        <end position="282"/>
    </location>
</feature>
<feature type="region of interest" description="Disordered" evidence="1">
    <location>
        <begin position="317"/>
        <end position="388"/>
    </location>
</feature>
<keyword evidence="2" id="KW-0812">Transmembrane</keyword>
<keyword evidence="3" id="KW-0732">Signal</keyword>
<accession>A0ABP0DVP5</accession>
<dbReference type="Proteomes" id="UP001642502">
    <property type="component" value="Unassembled WGS sequence"/>
</dbReference>
<feature type="signal peptide" evidence="3">
    <location>
        <begin position="1"/>
        <end position="35"/>
    </location>
</feature>
<proteinExistence type="predicted"/>
<feature type="region of interest" description="Disordered" evidence="1">
    <location>
        <begin position="164"/>
        <end position="197"/>
    </location>
</feature>
<feature type="region of interest" description="Disordered" evidence="1">
    <location>
        <begin position="259"/>
        <end position="296"/>
    </location>
</feature>
<dbReference type="PANTHER" id="PTHR16861">
    <property type="entry name" value="GLYCOPROTEIN 38"/>
    <property type="match status" value="1"/>
</dbReference>
<evidence type="ECO:0000256" key="1">
    <source>
        <dbReference type="SAM" id="MobiDB-lite"/>
    </source>
</evidence>
<feature type="compositionally biased region" description="Low complexity" evidence="1">
    <location>
        <begin position="172"/>
        <end position="197"/>
    </location>
</feature>
<reference evidence="4 5" key="1">
    <citation type="submission" date="2024-01" db="EMBL/GenBank/DDBJ databases">
        <authorList>
            <person name="Allen C."/>
            <person name="Tagirdzhanova G."/>
        </authorList>
    </citation>
    <scope>NUCLEOTIDE SEQUENCE [LARGE SCALE GENOMIC DNA]</scope>
    <source>
        <strain evidence="4 5">CBS 119000</strain>
    </source>
</reference>
<feature type="transmembrane region" description="Helical" evidence="2">
    <location>
        <begin position="204"/>
        <end position="233"/>
    </location>
</feature>
<feature type="compositionally biased region" description="Low complexity" evidence="1">
    <location>
        <begin position="335"/>
        <end position="349"/>
    </location>
</feature>
<feature type="chain" id="PRO_5045745136" evidence="3">
    <location>
        <begin position="36"/>
        <end position="388"/>
    </location>
</feature>
<keyword evidence="5" id="KW-1185">Reference proteome</keyword>
<organism evidence="4 5">
    <name type="scientific">Sporothrix epigloea</name>
    <dbReference type="NCBI Taxonomy" id="1892477"/>
    <lineage>
        <taxon>Eukaryota</taxon>
        <taxon>Fungi</taxon>
        <taxon>Dikarya</taxon>
        <taxon>Ascomycota</taxon>
        <taxon>Pezizomycotina</taxon>
        <taxon>Sordariomycetes</taxon>
        <taxon>Sordariomycetidae</taxon>
        <taxon>Ophiostomatales</taxon>
        <taxon>Ophiostomataceae</taxon>
        <taxon>Sporothrix</taxon>
    </lineage>
</organism>
<feature type="compositionally biased region" description="Low complexity" evidence="1">
    <location>
        <begin position="369"/>
        <end position="388"/>
    </location>
</feature>
<dbReference type="PANTHER" id="PTHR16861:SF10">
    <property type="entry name" value="MID2 DOMAIN-CONTAINING PROTEIN"/>
    <property type="match status" value="1"/>
</dbReference>
<keyword evidence="2" id="KW-0472">Membrane</keyword>
<name>A0ABP0DVP5_9PEZI</name>
<gene>
    <name evidence="4" type="ORF">SEPCBS119000_004868</name>
</gene>
<evidence type="ECO:0000256" key="2">
    <source>
        <dbReference type="SAM" id="Phobius"/>
    </source>
</evidence>
<comment type="caution">
    <text evidence="4">The sequence shown here is derived from an EMBL/GenBank/DDBJ whole genome shotgun (WGS) entry which is preliminary data.</text>
</comment>